<comment type="caution">
    <text evidence="6">The sequence shown here is derived from an EMBL/GenBank/DDBJ whole genome shotgun (WGS) entry which is preliminary data.</text>
</comment>
<proteinExistence type="inferred from homology"/>
<keyword evidence="2" id="KW-0805">Transcription regulation</keyword>
<dbReference type="AlphaFoldDB" id="A0A9W6P4D1"/>
<evidence type="ECO:0000256" key="1">
    <source>
        <dbReference type="ARBA" id="ARBA00009437"/>
    </source>
</evidence>
<evidence type="ECO:0000256" key="3">
    <source>
        <dbReference type="ARBA" id="ARBA00023125"/>
    </source>
</evidence>
<evidence type="ECO:0000313" key="6">
    <source>
        <dbReference type="EMBL" id="GLU47099.1"/>
    </source>
</evidence>
<feature type="domain" description="HTH lysR-type" evidence="5">
    <location>
        <begin position="1"/>
        <end position="58"/>
    </location>
</feature>
<evidence type="ECO:0000256" key="2">
    <source>
        <dbReference type="ARBA" id="ARBA00023015"/>
    </source>
</evidence>
<dbReference type="RefSeq" id="WP_285758086.1">
    <property type="nucleotide sequence ID" value="NZ_BSQG01000002.1"/>
</dbReference>
<evidence type="ECO:0000313" key="7">
    <source>
        <dbReference type="Proteomes" id="UP001165092"/>
    </source>
</evidence>
<dbReference type="SUPFAM" id="SSF46785">
    <property type="entry name" value="Winged helix' DNA-binding domain"/>
    <property type="match status" value="1"/>
</dbReference>
<dbReference type="EMBL" id="BSQG01000002">
    <property type="protein sequence ID" value="GLU47099.1"/>
    <property type="molecule type" value="Genomic_DNA"/>
</dbReference>
<dbReference type="InterPro" id="IPR000847">
    <property type="entry name" value="LysR_HTH_N"/>
</dbReference>
<evidence type="ECO:0000256" key="4">
    <source>
        <dbReference type="ARBA" id="ARBA00023163"/>
    </source>
</evidence>
<dbReference type="PANTHER" id="PTHR30419:SF2">
    <property type="entry name" value="LYSR FAMILY TRANSCRIPTIONAL REGULATOR"/>
    <property type="match status" value="1"/>
</dbReference>
<dbReference type="InterPro" id="IPR036390">
    <property type="entry name" value="WH_DNA-bd_sf"/>
</dbReference>
<dbReference type="SUPFAM" id="SSF53850">
    <property type="entry name" value="Periplasmic binding protein-like II"/>
    <property type="match status" value="1"/>
</dbReference>
<dbReference type="InterPro" id="IPR050950">
    <property type="entry name" value="HTH-type_LysR_regulators"/>
</dbReference>
<dbReference type="Pfam" id="PF00126">
    <property type="entry name" value="HTH_1"/>
    <property type="match status" value="1"/>
</dbReference>
<dbReference type="Pfam" id="PF03466">
    <property type="entry name" value="LysR_substrate"/>
    <property type="match status" value="1"/>
</dbReference>
<reference evidence="6" key="1">
    <citation type="submission" date="2023-02" db="EMBL/GenBank/DDBJ databases">
        <title>Nocardiopsis ansamitocini NBRC 112285.</title>
        <authorList>
            <person name="Ichikawa N."/>
            <person name="Sato H."/>
            <person name="Tonouchi N."/>
        </authorList>
    </citation>
    <scope>NUCLEOTIDE SEQUENCE</scope>
    <source>
        <strain evidence="6">NBRC 112285</strain>
    </source>
</reference>
<name>A0A9W6P4D1_9ACTN</name>
<dbReference type="InterPro" id="IPR005119">
    <property type="entry name" value="LysR_subst-bd"/>
</dbReference>
<dbReference type="FunFam" id="1.10.10.10:FF:000001">
    <property type="entry name" value="LysR family transcriptional regulator"/>
    <property type="match status" value="1"/>
</dbReference>
<comment type="similarity">
    <text evidence="1">Belongs to the LysR transcriptional regulatory family.</text>
</comment>
<dbReference type="GO" id="GO:0003700">
    <property type="term" value="F:DNA-binding transcription factor activity"/>
    <property type="evidence" value="ECO:0007669"/>
    <property type="project" value="InterPro"/>
</dbReference>
<evidence type="ECO:0000259" key="5">
    <source>
        <dbReference type="PROSITE" id="PS50931"/>
    </source>
</evidence>
<gene>
    <name evidence="6" type="ORF">Nans01_14500</name>
</gene>
<keyword evidence="3" id="KW-0238">DNA-binding</keyword>
<dbReference type="GO" id="GO:0005829">
    <property type="term" value="C:cytosol"/>
    <property type="evidence" value="ECO:0007669"/>
    <property type="project" value="TreeGrafter"/>
</dbReference>
<organism evidence="6 7">
    <name type="scientific">Nocardiopsis ansamitocini</name>
    <dbReference type="NCBI Taxonomy" id="1670832"/>
    <lineage>
        <taxon>Bacteria</taxon>
        <taxon>Bacillati</taxon>
        <taxon>Actinomycetota</taxon>
        <taxon>Actinomycetes</taxon>
        <taxon>Streptosporangiales</taxon>
        <taxon>Nocardiopsidaceae</taxon>
        <taxon>Nocardiopsis</taxon>
    </lineage>
</organism>
<dbReference type="Gene3D" id="1.10.10.10">
    <property type="entry name" value="Winged helix-like DNA-binding domain superfamily/Winged helix DNA-binding domain"/>
    <property type="match status" value="1"/>
</dbReference>
<dbReference type="GO" id="GO:0003677">
    <property type="term" value="F:DNA binding"/>
    <property type="evidence" value="ECO:0007669"/>
    <property type="project" value="UniProtKB-KW"/>
</dbReference>
<sequence length="296" mass="31411">MNFRDLALFVEVVDTGSITAGAQRCDLSLSAASVRIASLERHFDVRLLDRGRRGVLPTPAGEALAAQGRRLLAGAEDLESGMAARARGLESTVRLVTNSSAADALVEFLAATLNRLPNTAVTMTELGSEAAVQHVLDDRADIAVVSSVPAGAPCRTRPLWDDRLVVVGPVTSAARHPLGLEEVLRDPIVGLLQGSPLQDLVDRYARGRGIEPAYRVRLPALGAVCAVASTGAGRAVVPRESARRHGVSPAALYELQEPWARRSATLVVKDSDSASRSTAAFVDLLLRHRADLGTEH</sequence>
<dbReference type="Gene3D" id="3.40.190.290">
    <property type="match status" value="1"/>
</dbReference>
<protein>
    <submittedName>
        <fullName evidence="6">Transcriptional regulator</fullName>
    </submittedName>
</protein>
<dbReference type="InterPro" id="IPR036388">
    <property type="entry name" value="WH-like_DNA-bd_sf"/>
</dbReference>
<dbReference type="Proteomes" id="UP001165092">
    <property type="component" value="Unassembled WGS sequence"/>
</dbReference>
<dbReference type="PANTHER" id="PTHR30419">
    <property type="entry name" value="HTH-TYPE TRANSCRIPTIONAL REGULATOR YBHD"/>
    <property type="match status" value="1"/>
</dbReference>
<keyword evidence="4" id="KW-0804">Transcription</keyword>
<keyword evidence="7" id="KW-1185">Reference proteome</keyword>
<dbReference type="PROSITE" id="PS50931">
    <property type="entry name" value="HTH_LYSR"/>
    <property type="match status" value="1"/>
</dbReference>
<accession>A0A9W6P4D1</accession>